<reference evidence="2 3" key="1">
    <citation type="submission" date="2019-09" db="EMBL/GenBank/DDBJ databases">
        <title>Segnochrobactrum spirostomi gen. nov., sp. nov., isolated from the ciliate Spirostomum cf. yagiui and description of a novel family, Segnochrobactraceae fam. nov. within the order Rhizobiales of the class Alphaproteobacteria.</title>
        <authorList>
            <person name="Akter S."/>
            <person name="Shazib S.U.A."/>
            <person name="Shin M.K."/>
        </authorList>
    </citation>
    <scope>NUCLEOTIDE SEQUENCE [LARGE SCALE GENOMIC DNA]</scope>
    <source>
        <strain evidence="2 3">Sp-1</strain>
    </source>
</reference>
<dbReference type="PANTHER" id="PTHR35006">
    <property type="entry name" value="GLYOXALASE FAMILY PROTEIN (AFU_ORTHOLOGUE AFUA_5G14830)"/>
    <property type="match status" value="1"/>
</dbReference>
<accession>A0A6A7XY18</accession>
<dbReference type="Pfam" id="PF00903">
    <property type="entry name" value="Glyoxalase"/>
    <property type="match status" value="1"/>
</dbReference>
<organism evidence="2 3">
    <name type="scientific">Segnochrobactrum spirostomi</name>
    <dbReference type="NCBI Taxonomy" id="2608987"/>
    <lineage>
        <taxon>Bacteria</taxon>
        <taxon>Pseudomonadati</taxon>
        <taxon>Pseudomonadota</taxon>
        <taxon>Alphaproteobacteria</taxon>
        <taxon>Hyphomicrobiales</taxon>
        <taxon>Segnochrobactraceae</taxon>
        <taxon>Segnochrobactrum</taxon>
    </lineage>
</organism>
<dbReference type="RefSeq" id="WP_153477868.1">
    <property type="nucleotide sequence ID" value="NZ_VWNA01000001.1"/>
</dbReference>
<dbReference type="AlphaFoldDB" id="A0A6A7XY18"/>
<dbReference type="SUPFAM" id="SSF54593">
    <property type="entry name" value="Glyoxalase/Bleomycin resistance protein/Dihydroxybiphenyl dioxygenase"/>
    <property type="match status" value="1"/>
</dbReference>
<proteinExistence type="predicted"/>
<sequence length="138" mass="15014">MLLYTTLGTDDLPRAIAFYDAVMAALGHARLPDWSDGWAGWGQDYDTGFGFWLCRPFDEKPATAGNGTMLAFKADSPAQVRAFHAVGMSHGGADEGSPGLRPHYAPTFYAAYLRDPDGHKLAAVFHRYSAAEDTQATR</sequence>
<comment type="caution">
    <text evidence="2">The sequence shown here is derived from an EMBL/GenBank/DDBJ whole genome shotgun (WGS) entry which is preliminary data.</text>
</comment>
<dbReference type="CDD" id="cd07262">
    <property type="entry name" value="VOC_like"/>
    <property type="match status" value="1"/>
</dbReference>
<gene>
    <name evidence="2" type="ORF">F0357_01280</name>
</gene>
<feature type="domain" description="Glyoxalase/fosfomycin resistance/dioxygenase" evidence="1">
    <location>
        <begin position="4"/>
        <end position="121"/>
    </location>
</feature>
<evidence type="ECO:0000313" key="2">
    <source>
        <dbReference type="EMBL" id="MQT11325.1"/>
    </source>
</evidence>
<keyword evidence="3" id="KW-1185">Reference proteome</keyword>
<evidence type="ECO:0000313" key="3">
    <source>
        <dbReference type="Proteomes" id="UP000332515"/>
    </source>
</evidence>
<dbReference type="InterPro" id="IPR029068">
    <property type="entry name" value="Glyas_Bleomycin-R_OHBP_Dase"/>
</dbReference>
<dbReference type="Gene3D" id="3.10.180.10">
    <property type="entry name" value="2,3-Dihydroxybiphenyl 1,2-Dioxygenase, domain 1"/>
    <property type="match status" value="1"/>
</dbReference>
<dbReference type="Proteomes" id="UP000332515">
    <property type="component" value="Unassembled WGS sequence"/>
</dbReference>
<name>A0A6A7XY18_9HYPH</name>
<dbReference type="PANTHER" id="PTHR35006:SF1">
    <property type="entry name" value="BLL2941 PROTEIN"/>
    <property type="match status" value="1"/>
</dbReference>
<protein>
    <submittedName>
        <fullName evidence="2">VOC family protein</fullName>
    </submittedName>
</protein>
<dbReference type="InterPro" id="IPR004360">
    <property type="entry name" value="Glyas_Fos-R_dOase_dom"/>
</dbReference>
<evidence type="ECO:0000259" key="1">
    <source>
        <dbReference type="Pfam" id="PF00903"/>
    </source>
</evidence>
<dbReference type="EMBL" id="VWNA01000001">
    <property type="protein sequence ID" value="MQT11325.1"/>
    <property type="molecule type" value="Genomic_DNA"/>
</dbReference>